<dbReference type="AlphaFoldDB" id="A0A645EQ72"/>
<dbReference type="EMBL" id="VSSQ01050095">
    <property type="protein sequence ID" value="MPN04165.1"/>
    <property type="molecule type" value="Genomic_DNA"/>
</dbReference>
<organism evidence="1">
    <name type="scientific">bioreactor metagenome</name>
    <dbReference type="NCBI Taxonomy" id="1076179"/>
    <lineage>
        <taxon>unclassified sequences</taxon>
        <taxon>metagenomes</taxon>
        <taxon>ecological metagenomes</taxon>
    </lineage>
</organism>
<gene>
    <name evidence="1" type="ORF">SDC9_151401</name>
</gene>
<reference evidence="1" key="1">
    <citation type="submission" date="2019-08" db="EMBL/GenBank/DDBJ databases">
        <authorList>
            <person name="Kucharzyk K."/>
            <person name="Murdoch R.W."/>
            <person name="Higgins S."/>
            <person name="Loffler F."/>
        </authorList>
    </citation>
    <scope>NUCLEOTIDE SEQUENCE</scope>
</reference>
<sequence>MQRESRTARVDHNEPLFVGQFVPLRYTYLVSREPGEPMQADDKRHRPGGIQVFGNIQNIRTPLPVDADMPVRTQAEQEIEQHKRSTSKDQ</sequence>
<proteinExistence type="predicted"/>
<name>A0A645EQ72_9ZZZZ</name>
<comment type="caution">
    <text evidence="1">The sequence shown here is derived from an EMBL/GenBank/DDBJ whole genome shotgun (WGS) entry which is preliminary data.</text>
</comment>
<accession>A0A645EQ72</accession>
<evidence type="ECO:0000313" key="1">
    <source>
        <dbReference type="EMBL" id="MPN04165.1"/>
    </source>
</evidence>
<protein>
    <submittedName>
        <fullName evidence="1">Uncharacterized protein</fullName>
    </submittedName>
</protein>